<dbReference type="SUPFAM" id="SSF52540">
    <property type="entry name" value="P-loop containing nucleoside triphosphate hydrolases"/>
    <property type="match status" value="1"/>
</dbReference>
<accession>A0A7C8M9J4</accession>
<protein>
    <recommendedName>
        <fullName evidence="5">P-loop containing nucleoside triphosphate hydrolase protein</fullName>
    </recommendedName>
</protein>
<proteinExistence type="predicted"/>
<reference evidence="3 4" key="1">
    <citation type="submission" date="2020-01" db="EMBL/GenBank/DDBJ databases">
        <authorList>
            <consortium name="DOE Joint Genome Institute"/>
            <person name="Haridas S."/>
            <person name="Albert R."/>
            <person name="Binder M."/>
            <person name="Bloem J."/>
            <person name="Labutti K."/>
            <person name="Salamov A."/>
            <person name="Andreopoulos B."/>
            <person name="Baker S.E."/>
            <person name="Barry K."/>
            <person name="Bills G."/>
            <person name="Bluhm B.H."/>
            <person name="Cannon C."/>
            <person name="Castanera R."/>
            <person name="Culley D.E."/>
            <person name="Daum C."/>
            <person name="Ezra D."/>
            <person name="Gonzalez J.B."/>
            <person name="Henrissat B."/>
            <person name="Kuo A."/>
            <person name="Liang C."/>
            <person name="Lipzen A."/>
            <person name="Lutzoni F."/>
            <person name="Magnuson J."/>
            <person name="Mondo S."/>
            <person name="Nolan M."/>
            <person name="Ohm R."/>
            <person name="Pangilinan J."/>
            <person name="Park H.-J.H."/>
            <person name="Ramirez L."/>
            <person name="Alfaro M."/>
            <person name="Sun H."/>
            <person name="Tritt A."/>
            <person name="Yoshinaga Y."/>
            <person name="Zwiers L.-H.L."/>
            <person name="Turgeon B.G."/>
            <person name="Goodwin S.B."/>
            <person name="Spatafora J.W."/>
            <person name="Crous P.W."/>
            <person name="Grigoriev I.V."/>
        </authorList>
    </citation>
    <scope>NUCLEOTIDE SEQUENCE [LARGE SCALE GENOMIC DNA]</scope>
    <source>
        <strain evidence="3 4">CBS 611.86</strain>
    </source>
</reference>
<dbReference type="OrthoDB" id="3524701at2759"/>
<evidence type="ECO:0008006" key="5">
    <source>
        <dbReference type="Google" id="ProtNLM"/>
    </source>
</evidence>
<organism evidence="3 4">
    <name type="scientific">Massariosphaeria phaeospora</name>
    <dbReference type="NCBI Taxonomy" id="100035"/>
    <lineage>
        <taxon>Eukaryota</taxon>
        <taxon>Fungi</taxon>
        <taxon>Dikarya</taxon>
        <taxon>Ascomycota</taxon>
        <taxon>Pezizomycotina</taxon>
        <taxon>Dothideomycetes</taxon>
        <taxon>Pleosporomycetidae</taxon>
        <taxon>Pleosporales</taxon>
        <taxon>Pleosporales incertae sedis</taxon>
        <taxon>Massariosphaeria</taxon>
    </lineage>
</organism>
<comment type="caution">
    <text evidence="3">The sequence shown here is derived from an EMBL/GenBank/DDBJ whole genome shotgun (WGS) entry which is preliminary data.</text>
</comment>
<evidence type="ECO:0000256" key="2">
    <source>
        <dbReference type="ARBA" id="ARBA00023134"/>
    </source>
</evidence>
<dbReference type="PANTHER" id="PTHR23115">
    <property type="entry name" value="TRANSLATION FACTOR"/>
    <property type="match status" value="1"/>
</dbReference>
<keyword evidence="2" id="KW-0342">GTP-binding</keyword>
<gene>
    <name evidence="3" type="ORF">BDV95DRAFT_379262</name>
</gene>
<evidence type="ECO:0000313" key="4">
    <source>
        <dbReference type="Proteomes" id="UP000481861"/>
    </source>
</evidence>
<dbReference type="GO" id="GO:0005525">
    <property type="term" value="F:GTP binding"/>
    <property type="evidence" value="ECO:0007669"/>
    <property type="project" value="UniProtKB-KW"/>
</dbReference>
<dbReference type="EMBL" id="JAADJZ010000009">
    <property type="protein sequence ID" value="KAF2872259.1"/>
    <property type="molecule type" value="Genomic_DNA"/>
</dbReference>
<dbReference type="AlphaFoldDB" id="A0A7C8M9J4"/>
<evidence type="ECO:0000256" key="1">
    <source>
        <dbReference type="ARBA" id="ARBA00022741"/>
    </source>
</evidence>
<dbReference type="Gene3D" id="3.40.50.300">
    <property type="entry name" value="P-loop containing nucleotide triphosphate hydrolases"/>
    <property type="match status" value="1"/>
</dbReference>
<dbReference type="Proteomes" id="UP000481861">
    <property type="component" value="Unassembled WGS sequence"/>
</dbReference>
<keyword evidence="1" id="KW-0547">Nucleotide-binding</keyword>
<dbReference type="InterPro" id="IPR027417">
    <property type="entry name" value="P-loop_NTPase"/>
</dbReference>
<evidence type="ECO:0000313" key="3">
    <source>
        <dbReference type="EMBL" id="KAF2872259.1"/>
    </source>
</evidence>
<sequence length="211" mass="22537">MSSNSKALVVVGSRGSGRATAVGNLMYKCGGIDMPTLARLEKGGNSTYPKAFKEMQARKETIHFYTPKNTVTVTDDISSADGVLLVVTPEKIDEQLQEIGAVLNELRTFFAQKKAVILINKLDEHGWAAGKFTVAVQVVEEALHNLGLSDDQFWHSRLCVPASGLKGDNLIEGSANTAWYADLVGDSGVEAGNGVTVVAALDNMFGQAHVL</sequence>
<keyword evidence="4" id="KW-1185">Reference proteome</keyword>
<dbReference type="InterPro" id="IPR050100">
    <property type="entry name" value="TRAFAC_GTPase_members"/>
</dbReference>
<name>A0A7C8M9J4_9PLEO</name>